<protein>
    <recommendedName>
        <fullName evidence="3">DUF4917 domain-containing protein</fullName>
    </recommendedName>
</protein>
<gene>
    <name evidence="1" type="ORF">BST46_18465</name>
</gene>
<name>A0ABX3TIE2_9MYCO</name>
<dbReference type="InterPro" id="IPR032581">
    <property type="entry name" value="DUF4917"/>
</dbReference>
<dbReference type="Pfam" id="PF16263">
    <property type="entry name" value="DUF4917"/>
    <property type="match status" value="1"/>
</dbReference>
<reference evidence="1 2" key="1">
    <citation type="submission" date="2017-02" db="EMBL/GenBank/DDBJ databases">
        <title>The new phylogeny of genus Mycobacterium.</title>
        <authorList>
            <person name="Tortoli E."/>
            <person name="Trovato A."/>
            <person name="Cirillo D.M."/>
        </authorList>
    </citation>
    <scope>NUCLEOTIDE SEQUENCE [LARGE SCALE GENOMIC DNA]</scope>
    <source>
        <strain evidence="1 2">CCUG 56329</strain>
    </source>
</reference>
<dbReference type="EMBL" id="MVIL01000070">
    <property type="protein sequence ID" value="ORB78612.1"/>
    <property type="molecule type" value="Genomic_DNA"/>
</dbReference>
<sequence length="239" mass="26568">MVKDGLVETLTRIHPESARTVDDAKYAAVRQFLSSFANIFTVNYDLLLYWAINQDRPQPSVVKVDGFRRPEGVLTWKYPDYDDDQAVFFLHGAMHLYTSDNEVRKLSAAEGSNIVEQLRANLSAGRYPLVVTEGSRQNKEARIGQNSYLAYCYRRLTRLNGVLFIHGVALSDNDQHILDAIADPAGTISALYVGLYGPPSASRNRVQLAAEQLAEACSARAEDAPSLTFYDSETATVWG</sequence>
<accession>A0ABX3TIE2</accession>
<evidence type="ECO:0000313" key="1">
    <source>
        <dbReference type="EMBL" id="ORB78612.1"/>
    </source>
</evidence>
<comment type="caution">
    <text evidence="1">The sequence shown here is derived from an EMBL/GenBank/DDBJ whole genome shotgun (WGS) entry which is preliminary data.</text>
</comment>
<organism evidence="1 2">
    <name type="scientific">Mycobacterium timonense</name>
    <dbReference type="NCBI Taxonomy" id="701043"/>
    <lineage>
        <taxon>Bacteria</taxon>
        <taxon>Bacillati</taxon>
        <taxon>Actinomycetota</taxon>
        <taxon>Actinomycetes</taxon>
        <taxon>Mycobacteriales</taxon>
        <taxon>Mycobacteriaceae</taxon>
        <taxon>Mycobacterium</taxon>
        <taxon>Mycobacterium avium complex (MAC)</taxon>
    </lineage>
</organism>
<keyword evidence="2" id="KW-1185">Reference proteome</keyword>
<evidence type="ECO:0000313" key="2">
    <source>
        <dbReference type="Proteomes" id="UP000192847"/>
    </source>
</evidence>
<dbReference type="Proteomes" id="UP000192847">
    <property type="component" value="Unassembled WGS sequence"/>
</dbReference>
<proteinExistence type="predicted"/>
<evidence type="ECO:0008006" key="3">
    <source>
        <dbReference type="Google" id="ProtNLM"/>
    </source>
</evidence>